<dbReference type="Proteomes" id="UP000008544">
    <property type="component" value="Chromosome"/>
</dbReference>
<sequence>MKNLYLIGTPGSGKTAVALGLALKLRQEGFNPGYFKPVGSTAGVLQQRDEDGVLMKTVLGMSEDLDTIVPLTVGNFYVSGYREPQECRDRVFAAYRLIAGKYNPVIIDGTSFPWVMAAFGLDAVSIADEVGAGILCTMRIRNDFNFDETLFFNRYIRCKGLNLVGNIFNNIPRPMLAKTQGEYANLLESSGFRWLGAIPRRREIHAPTVAEYYDVLGGELLVGGERLDLLVEDVLIGAMTIDSALDHLRRGLNKAVIIGGDRADYALAALETSTSVLILTGGLYPHLSVITRAKEKGVPVILVHYDTVTTVERISEVVRRIRPGDEKAIALALENIEQYCDWQKIIELLEA</sequence>
<name>B1I354_DESAP</name>
<organism evidence="2 3">
    <name type="scientific">Desulforudis audaxviator (strain MP104C)</name>
    <dbReference type="NCBI Taxonomy" id="477974"/>
    <lineage>
        <taxon>Bacteria</taxon>
        <taxon>Bacillati</taxon>
        <taxon>Bacillota</taxon>
        <taxon>Clostridia</taxon>
        <taxon>Thermoanaerobacterales</taxon>
        <taxon>Candidatus Desulforudaceae</taxon>
        <taxon>Candidatus Desulforudis</taxon>
    </lineage>
</organism>
<dbReference type="EMBL" id="CP000860">
    <property type="protein sequence ID" value="ACA59409.1"/>
    <property type="molecule type" value="Genomic_DNA"/>
</dbReference>
<dbReference type="RefSeq" id="WP_012301995.1">
    <property type="nucleotide sequence ID" value="NC_010424.1"/>
</dbReference>
<dbReference type="SUPFAM" id="SSF75138">
    <property type="entry name" value="HprK N-terminal domain-like"/>
    <property type="match status" value="1"/>
</dbReference>
<dbReference type="eggNOG" id="COG0857">
    <property type="taxonomic scope" value="Bacteria"/>
</dbReference>
<dbReference type="Pfam" id="PF13500">
    <property type="entry name" value="AAA_26"/>
    <property type="match status" value="1"/>
</dbReference>
<gene>
    <name evidence="2" type="ordered locus">Daud_0896</name>
</gene>
<dbReference type="Gene3D" id="3.40.1390.20">
    <property type="entry name" value="HprK N-terminal domain-like"/>
    <property type="match status" value="1"/>
</dbReference>
<evidence type="ECO:0000313" key="3">
    <source>
        <dbReference type="Proteomes" id="UP000008544"/>
    </source>
</evidence>
<dbReference type="InterPro" id="IPR028979">
    <property type="entry name" value="Ser_kin/Pase_Hpr-like_N_sf"/>
</dbReference>
<dbReference type="CDD" id="cd03109">
    <property type="entry name" value="DTBS"/>
    <property type="match status" value="1"/>
</dbReference>
<dbReference type="Pfam" id="PF07085">
    <property type="entry name" value="DRTGG"/>
    <property type="match status" value="1"/>
</dbReference>
<dbReference type="OrthoDB" id="9769095at2"/>
<dbReference type="KEGG" id="dau:Daud_0896"/>
<dbReference type="InterPro" id="IPR027417">
    <property type="entry name" value="P-loop_NTPase"/>
</dbReference>
<dbReference type="AlphaFoldDB" id="B1I354"/>
<dbReference type="PANTHER" id="PTHR43356:SF2">
    <property type="entry name" value="PHOSPHATE ACETYLTRANSFERASE"/>
    <property type="match status" value="1"/>
</dbReference>
<dbReference type="Gene3D" id="3.40.50.300">
    <property type="entry name" value="P-loop containing nucleotide triphosphate hydrolases"/>
    <property type="match status" value="1"/>
</dbReference>
<keyword evidence="3" id="KW-1185">Reference proteome</keyword>
<dbReference type="InterPro" id="IPR050500">
    <property type="entry name" value="Phos_Acetyltrans/Butyryltrans"/>
</dbReference>
<evidence type="ECO:0000259" key="1">
    <source>
        <dbReference type="Pfam" id="PF07085"/>
    </source>
</evidence>
<evidence type="ECO:0000313" key="2">
    <source>
        <dbReference type="EMBL" id="ACA59409.1"/>
    </source>
</evidence>
<dbReference type="PANTHER" id="PTHR43356">
    <property type="entry name" value="PHOSPHATE ACETYLTRANSFERASE"/>
    <property type="match status" value="1"/>
</dbReference>
<reference evidence="2 3" key="2">
    <citation type="journal article" date="2008" name="Science">
        <title>Environmental genomics reveals a single-species ecosystem deep within Earth.</title>
        <authorList>
            <person name="Chivian D."/>
            <person name="Brodie E.L."/>
            <person name="Alm E.J."/>
            <person name="Culley D.E."/>
            <person name="Dehal P.S."/>
            <person name="Desantis T.Z."/>
            <person name="Gihring T.M."/>
            <person name="Lapidus A."/>
            <person name="Lin L.H."/>
            <person name="Lowry S.R."/>
            <person name="Moser D.P."/>
            <person name="Richardson P.M."/>
            <person name="Southam G."/>
            <person name="Wanger G."/>
            <person name="Pratt L.M."/>
            <person name="Andersen G.L."/>
            <person name="Hazen T.C."/>
            <person name="Brockman F.J."/>
            <person name="Arkin A.P."/>
            <person name="Onstott T.C."/>
        </authorList>
    </citation>
    <scope>NUCLEOTIDE SEQUENCE [LARGE SCALE GENOMIC DNA]</scope>
    <source>
        <strain evidence="2 3">MP104C</strain>
    </source>
</reference>
<dbReference type="SUPFAM" id="SSF52540">
    <property type="entry name" value="P-loop containing nucleoside triphosphate hydrolases"/>
    <property type="match status" value="1"/>
</dbReference>
<dbReference type="HOGENOM" id="CLU_040984_0_0_9"/>
<accession>B1I354</accession>
<proteinExistence type="predicted"/>
<feature type="domain" description="DRTGG" evidence="1">
    <location>
        <begin position="213"/>
        <end position="316"/>
    </location>
</feature>
<protein>
    <submittedName>
        <fullName evidence="2">DRTGG domain protein</fullName>
    </submittedName>
</protein>
<reference evidence="3" key="1">
    <citation type="submission" date="2007-10" db="EMBL/GenBank/DDBJ databases">
        <title>Complete sequence of chromosome of Desulforudis audaxviator MP104C.</title>
        <authorList>
            <person name="Copeland A."/>
            <person name="Lucas S."/>
            <person name="Lapidus A."/>
            <person name="Barry K."/>
            <person name="Glavina del Rio T."/>
            <person name="Dalin E."/>
            <person name="Tice H."/>
            <person name="Bruce D."/>
            <person name="Pitluck S."/>
            <person name="Lowry S.R."/>
            <person name="Larimer F."/>
            <person name="Land M.L."/>
            <person name="Hauser L."/>
            <person name="Kyrpides N."/>
            <person name="Ivanova N.N."/>
            <person name="Richardson P."/>
        </authorList>
    </citation>
    <scope>NUCLEOTIDE SEQUENCE [LARGE SCALE GENOMIC DNA]</scope>
    <source>
        <strain evidence="3">MP104C</strain>
    </source>
</reference>
<dbReference type="InterPro" id="IPR010766">
    <property type="entry name" value="DRTGG"/>
</dbReference>
<dbReference type="STRING" id="477974.Daud_0896"/>